<dbReference type="InterPro" id="IPR019921">
    <property type="entry name" value="Lucif-like_OxRdtase_Rv2161c"/>
</dbReference>
<gene>
    <name evidence="3" type="ORF">WG901_20655</name>
</gene>
<keyword evidence="4" id="KW-1185">Reference proteome</keyword>
<dbReference type="EC" id="1.-.-.-" evidence="3"/>
<dbReference type="InterPro" id="IPR036661">
    <property type="entry name" value="Luciferase-like_sf"/>
</dbReference>
<evidence type="ECO:0000256" key="1">
    <source>
        <dbReference type="ARBA" id="ARBA00023002"/>
    </source>
</evidence>
<dbReference type="SUPFAM" id="SSF51679">
    <property type="entry name" value="Bacterial luciferase-like"/>
    <property type="match status" value="1"/>
</dbReference>
<dbReference type="Gene3D" id="3.20.20.30">
    <property type="entry name" value="Luciferase-like domain"/>
    <property type="match status" value="1"/>
</dbReference>
<accession>A0ABU8S140</accession>
<dbReference type="NCBIfam" id="TIGR03619">
    <property type="entry name" value="F420_Rv2161c"/>
    <property type="match status" value="1"/>
</dbReference>
<sequence>MKFTAELPLGVVEPAGEFQSMAAAAEMAQALERAWIDACFITDHPAPDSAWLRGGFGHDALDPFAGLAFVAAASSRLMLHTNIVVLGYRSPLVTAKAAATVQVLSGGRLILGVGVGYQKTEFEALGVDFRRRGALTDQALTLIRQAWAGEQVPPGNEPRPVPNPPPPIWVGGSSDKALDRAARWGDGWCPFYATPGMSAINAQSGVQSDQHLRELIVRLQERRAALGKDGPFDIVLGPRMRVKAPTPETAERFLAALDGLKAAGVTWATVNFAHPSRAAYVELVQWFGEHVAARSV</sequence>
<dbReference type="Proteomes" id="UP001361239">
    <property type="component" value="Unassembled WGS sequence"/>
</dbReference>
<dbReference type="RefSeq" id="WP_339589016.1">
    <property type="nucleotide sequence ID" value="NZ_JBBHJZ010000005.1"/>
</dbReference>
<dbReference type="InterPro" id="IPR050564">
    <property type="entry name" value="F420-G6PD/mer"/>
</dbReference>
<dbReference type="Pfam" id="PF00296">
    <property type="entry name" value="Bac_luciferase"/>
    <property type="match status" value="1"/>
</dbReference>
<protein>
    <submittedName>
        <fullName evidence="3">TIGR03619 family F420-dependent LLM class oxidoreductase</fullName>
        <ecNumber evidence="3">1.-.-.-</ecNumber>
    </submittedName>
</protein>
<dbReference type="EMBL" id="JBBHJZ010000005">
    <property type="protein sequence ID" value="MEJ5979076.1"/>
    <property type="molecule type" value="Genomic_DNA"/>
</dbReference>
<evidence type="ECO:0000259" key="2">
    <source>
        <dbReference type="Pfam" id="PF00296"/>
    </source>
</evidence>
<dbReference type="PANTHER" id="PTHR43244:SF1">
    <property type="entry name" value="5,10-METHYLENETETRAHYDROMETHANOPTERIN REDUCTASE"/>
    <property type="match status" value="1"/>
</dbReference>
<evidence type="ECO:0000313" key="4">
    <source>
        <dbReference type="Proteomes" id="UP001361239"/>
    </source>
</evidence>
<feature type="domain" description="Luciferase-like" evidence="2">
    <location>
        <begin position="19"/>
        <end position="195"/>
    </location>
</feature>
<reference evidence="3 4" key="1">
    <citation type="submission" date="2024-03" db="EMBL/GenBank/DDBJ databases">
        <authorList>
            <person name="Jo J.-H."/>
        </authorList>
    </citation>
    <scope>NUCLEOTIDE SEQUENCE [LARGE SCALE GENOMIC DNA]</scope>
    <source>
        <strain evidence="3 4">PS1R-30</strain>
    </source>
</reference>
<keyword evidence="1 3" id="KW-0560">Oxidoreductase</keyword>
<evidence type="ECO:0000313" key="3">
    <source>
        <dbReference type="EMBL" id="MEJ5979076.1"/>
    </source>
</evidence>
<proteinExistence type="predicted"/>
<organism evidence="3 4">
    <name type="scientific">Novosphingobium anseongense</name>
    <dbReference type="NCBI Taxonomy" id="3133436"/>
    <lineage>
        <taxon>Bacteria</taxon>
        <taxon>Pseudomonadati</taxon>
        <taxon>Pseudomonadota</taxon>
        <taxon>Alphaproteobacteria</taxon>
        <taxon>Sphingomonadales</taxon>
        <taxon>Sphingomonadaceae</taxon>
        <taxon>Novosphingobium</taxon>
    </lineage>
</organism>
<name>A0ABU8S140_9SPHN</name>
<dbReference type="PANTHER" id="PTHR43244">
    <property type="match status" value="1"/>
</dbReference>
<comment type="caution">
    <text evidence="3">The sequence shown here is derived from an EMBL/GenBank/DDBJ whole genome shotgun (WGS) entry which is preliminary data.</text>
</comment>
<dbReference type="InterPro" id="IPR011251">
    <property type="entry name" value="Luciferase-like_dom"/>
</dbReference>
<dbReference type="GO" id="GO:0016491">
    <property type="term" value="F:oxidoreductase activity"/>
    <property type="evidence" value="ECO:0007669"/>
    <property type="project" value="UniProtKB-KW"/>
</dbReference>